<keyword evidence="3" id="KW-1185">Reference proteome</keyword>
<dbReference type="RefSeq" id="WP_216571799.1">
    <property type="nucleotide sequence ID" value="NZ_JAHLOQ010000045.1"/>
</dbReference>
<protein>
    <submittedName>
        <fullName evidence="2">AAA family ATPase</fullName>
    </submittedName>
</protein>
<dbReference type="PANTHER" id="PTHR40396">
    <property type="entry name" value="ATPASE-LIKE PROTEIN"/>
    <property type="match status" value="1"/>
</dbReference>
<dbReference type="Proteomes" id="UP001196301">
    <property type="component" value="Unassembled WGS sequence"/>
</dbReference>
<feature type="domain" description="ATPase AAA-type core" evidence="1">
    <location>
        <begin position="255"/>
        <end position="323"/>
    </location>
</feature>
<accession>A0ABS6DZK0</accession>
<evidence type="ECO:0000259" key="1">
    <source>
        <dbReference type="Pfam" id="PF13304"/>
    </source>
</evidence>
<dbReference type="PANTHER" id="PTHR40396:SF1">
    <property type="entry name" value="ATPASE AAA-TYPE CORE DOMAIN-CONTAINING PROTEIN"/>
    <property type="match status" value="1"/>
</dbReference>
<sequence length="384" mass="43950">MLLEFSCSNFKSIRDKVVFSTVGTDDSKNEEFLRNFGDFRVLHTSVIYGPNGAGKSNLFKAIEFMKDLVLNSCENGEGQVLSQPRHKMAPKDEPSEFNMQFLMGDLRYAYGFVLCEGLVSEEYLYYFCGENVVEVFERVGGEVWLGDKFGENEVLLKIIDDKLGVNKLLLSCIGDNTDICEINDAFLFFKLHIVVQNMEMENNKEDCINAMMENEEMRQLIVSTFRELDSDIKDIRVEYPKVKVVYDEFETDLFEEESTGIKKLFYLVLPIVESFINAKVILVDEIEVSLHRNVAYEIIKLFNTSMPQSSAQLIFTSHDISFLSSNLFRKDQIWFAQLGKNRATDLYSLAEIKNVRADENIAKGYIMGKYGAIPTFRPKGGGDR</sequence>
<feature type="domain" description="ATPase AAA-type core" evidence="1">
    <location>
        <begin position="46"/>
        <end position="100"/>
    </location>
</feature>
<evidence type="ECO:0000313" key="2">
    <source>
        <dbReference type="EMBL" id="MBU5337275.1"/>
    </source>
</evidence>
<proteinExistence type="predicted"/>
<name>A0ABS6DZK0_9FIRM</name>
<dbReference type="Pfam" id="PF13304">
    <property type="entry name" value="AAA_21"/>
    <property type="match status" value="2"/>
</dbReference>
<reference evidence="2 3" key="1">
    <citation type="submission" date="2021-06" db="EMBL/GenBank/DDBJ databases">
        <authorList>
            <person name="Sun Q."/>
            <person name="Li D."/>
        </authorList>
    </citation>
    <scope>NUCLEOTIDE SEQUENCE [LARGE SCALE GENOMIC DNA]</scope>
    <source>
        <strain evidence="2 3">N19</strain>
    </source>
</reference>
<gene>
    <name evidence="2" type="ORF">KQI20_12555</name>
</gene>
<organism evidence="2 3">
    <name type="scientific">Intestinibacter bartlettii</name>
    <dbReference type="NCBI Taxonomy" id="261299"/>
    <lineage>
        <taxon>Bacteria</taxon>
        <taxon>Bacillati</taxon>
        <taxon>Bacillota</taxon>
        <taxon>Clostridia</taxon>
        <taxon>Peptostreptococcales</taxon>
        <taxon>Peptostreptococcaceae</taxon>
        <taxon>Intestinibacter</taxon>
    </lineage>
</organism>
<dbReference type="EMBL" id="JAHLOQ010000045">
    <property type="protein sequence ID" value="MBU5337275.1"/>
    <property type="molecule type" value="Genomic_DNA"/>
</dbReference>
<comment type="caution">
    <text evidence="2">The sequence shown here is derived from an EMBL/GenBank/DDBJ whole genome shotgun (WGS) entry which is preliminary data.</text>
</comment>
<dbReference type="InterPro" id="IPR003959">
    <property type="entry name" value="ATPase_AAA_core"/>
</dbReference>
<evidence type="ECO:0000313" key="3">
    <source>
        <dbReference type="Proteomes" id="UP001196301"/>
    </source>
</evidence>